<dbReference type="STRING" id="6198.A0A074Z757"/>
<dbReference type="SMART" id="SM00918">
    <property type="entry name" value="Lig_chan-Glu_bd"/>
    <property type="match status" value="1"/>
</dbReference>
<keyword evidence="10" id="KW-0770">Synapse</keyword>
<comment type="catalytic activity">
    <reaction evidence="19">
        <text>K(+)(in) = K(+)(out)</text>
        <dbReference type="Rhea" id="RHEA:29463"/>
        <dbReference type="ChEBI" id="CHEBI:29103"/>
    </reaction>
</comment>
<name>A0A074Z757_OPIVI</name>
<gene>
    <name evidence="26" type="ORF">T265_14724</name>
</gene>
<feature type="transmembrane region" description="Helical" evidence="23">
    <location>
        <begin position="386"/>
        <end position="407"/>
    </location>
</feature>
<dbReference type="GO" id="GO:0046872">
    <property type="term" value="F:metal ion binding"/>
    <property type="evidence" value="ECO:0007669"/>
    <property type="project" value="UniProtKB-KW"/>
</dbReference>
<dbReference type="SUPFAM" id="SSF53850">
    <property type="entry name" value="Periplasmic binding protein-like II"/>
    <property type="match status" value="1"/>
</dbReference>
<dbReference type="GO" id="GO:0004972">
    <property type="term" value="F:NMDA glutamate receptor activity"/>
    <property type="evidence" value="ECO:0007669"/>
    <property type="project" value="UniProtKB-ARBA"/>
</dbReference>
<evidence type="ECO:0000256" key="18">
    <source>
        <dbReference type="ARBA" id="ARBA00034099"/>
    </source>
</evidence>
<keyword evidence="3 23" id="KW-0812">Transmembrane</keyword>
<evidence type="ECO:0000256" key="15">
    <source>
        <dbReference type="ARBA" id="ARBA00023180"/>
    </source>
</evidence>
<feature type="binding site" evidence="21">
    <location>
        <position position="518"/>
    </location>
    <ligand>
        <name>L-glutamate</name>
        <dbReference type="ChEBI" id="CHEBI:29985"/>
    </ligand>
</feature>
<evidence type="ECO:0000256" key="22">
    <source>
        <dbReference type="PIRSR" id="PIRSR601508-2"/>
    </source>
</evidence>
<dbReference type="Gene3D" id="1.10.287.70">
    <property type="match status" value="1"/>
</dbReference>
<evidence type="ECO:0000313" key="27">
    <source>
        <dbReference type="Proteomes" id="UP000054324"/>
    </source>
</evidence>
<dbReference type="GeneID" id="20328890"/>
<keyword evidence="12 23" id="KW-0472">Membrane</keyword>
<keyword evidence="13" id="KW-1015">Disulfide bond</keyword>
<evidence type="ECO:0000256" key="14">
    <source>
        <dbReference type="ARBA" id="ARBA00023170"/>
    </source>
</evidence>
<keyword evidence="7" id="KW-0106">Calcium</keyword>
<evidence type="ECO:0000256" key="17">
    <source>
        <dbReference type="ARBA" id="ARBA00023303"/>
    </source>
</evidence>
<dbReference type="SMART" id="SM00079">
    <property type="entry name" value="PBPe"/>
    <property type="match status" value="1"/>
</dbReference>
<evidence type="ECO:0000256" key="11">
    <source>
        <dbReference type="ARBA" id="ARBA00023065"/>
    </source>
</evidence>
<evidence type="ECO:0000256" key="7">
    <source>
        <dbReference type="ARBA" id="ARBA00022837"/>
    </source>
</evidence>
<feature type="domain" description="Ionotropic glutamate receptor L-glutamate and glycine-binding" evidence="25">
    <location>
        <begin position="51"/>
        <end position="108"/>
    </location>
</feature>
<evidence type="ECO:0000256" key="5">
    <source>
        <dbReference type="ARBA" id="ARBA00022729"/>
    </source>
</evidence>
<comment type="catalytic activity">
    <reaction evidence="20">
        <text>Ca(2+)(in) = Ca(2+)(out)</text>
        <dbReference type="Rhea" id="RHEA:29671"/>
        <dbReference type="ChEBI" id="CHEBI:29108"/>
    </reaction>
</comment>
<dbReference type="InterPro" id="IPR001320">
    <property type="entry name" value="Iontro_rcpt_C"/>
</dbReference>
<sequence length="727" mass="81089">MFDTDPVIQATERTRFSSVTESPRHATGENVTFDKTSSYQKERGLVNNTLPFNASDYVDGCCSGLTMDLLMELMKDLNFDIDLYEAPDGLWGAWTPEGWNGVIRVLMDNQADMAVTSLKITPNRSQQIDFSVPFLETGIAITVALREGAISPTAFLSNRCGVNCSPHLKTPTFSRFILYPVSKACTSTAESLTSVWYCSTFLGARKESFRCTKAGRSLFAFWKATQILATFSSLLITSDVPALCGMTTVPIHSLLGLHTGAYVHTLDSVHAVKLGDFQRLGYQPLPHLKTPTFSRFILYPVSKACTSTAESLTSVWYCSTFLGARKESFRCTKAGRSLFAFWKATQILATFSSLLITSDVPALCGMTTVPIHSLLGLHTGAYPYDYQSWCMILIFSVHASGAALFIFEWLSPNGLNRGQMSTSEHRFTLFRSLWLIWSMLFGAAVNADNPRGVASRFLANIWALFALVFLASYTANLAAFMIAKEDFYDLSGMNDWRLQQPWNVKPPFRFSTIPSGATEENIKINFPEMGAYMRNFNRSTVEEGLASLKSGELDAFIYDANVLDYWASKDEGCKLRIVGNLYAMTGYGIGFAKGSRWLEKVNSRILDYQKNALGTRTIHTASVPNSESGNVDDYIYTVYCRFSFSGPQSKLQRWKKFWQTGSCRKDSALGNTNKTLGVKNFISAFILLLCGILLCSLILGFEHIVYRTIGSHVRRKIWKNCCSVKPM</sequence>
<dbReference type="InterPro" id="IPR001508">
    <property type="entry name" value="Iono_Glu_rcpt_met"/>
</dbReference>
<evidence type="ECO:0000256" key="6">
    <source>
        <dbReference type="ARBA" id="ARBA00022833"/>
    </source>
</evidence>
<dbReference type="KEGG" id="ovi:T265_14724"/>
<evidence type="ECO:0000256" key="10">
    <source>
        <dbReference type="ARBA" id="ARBA00023018"/>
    </source>
</evidence>
<keyword evidence="14" id="KW-0675">Receptor</keyword>
<dbReference type="AlphaFoldDB" id="A0A074Z757"/>
<keyword evidence="2" id="KW-1003">Cell membrane</keyword>
<evidence type="ECO:0000259" key="25">
    <source>
        <dbReference type="SMART" id="SM00918"/>
    </source>
</evidence>
<dbReference type="FunFam" id="3.40.190.10:FF:000007">
    <property type="entry name" value="Putative glutamate receptor ionotropic NMDA 2B"/>
    <property type="match status" value="1"/>
</dbReference>
<feature type="site" description="Crucial to convey clamshell closure to channel opening" evidence="22">
    <location>
        <position position="490"/>
    </location>
</feature>
<evidence type="ECO:0000256" key="3">
    <source>
        <dbReference type="ARBA" id="ARBA00022692"/>
    </source>
</evidence>
<keyword evidence="5" id="KW-0732">Signal</keyword>
<keyword evidence="8" id="KW-0460">Magnesium</keyword>
<dbReference type="GO" id="GO:0097060">
    <property type="term" value="C:synaptic membrane"/>
    <property type="evidence" value="ECO:0007669"/>
    <property type="project" value="UniProtKB-SubCell"/>
</dbReference>
<dbReference type="OrthoDB" id="5984008at2759"/>
<evidence type="ECO:0000256" key="2">
    <source>
        <dbReference type="ARBA" id="ARBA00022475"/>
    </source>
</evidence>
<dbReference type="RefSeq" id="XP_009173223.1">
    <property type="nucleotide sequence ID" value="XM_009174959.1"/>
</dbReference>
<feature type="transmembrane region" description="Helical" evidence="23">
    <location>
        <begin position="681"/>
        <end position="701"/>
    </location>
</feature>
<reference evidence="26 27" key="1">
    <citation type="submission" date="2013-11" db="EMBL/GenBank/DDBJ databases">
        <title>Opisthorchis viverrini - life in the bile duct.</title>
        <authorList>
            <person name="Young N.D."/>
            <person name="Nagarajan N."/>
            <person name="Lin S.J."/>
            <person name="Korhonen P.K."/>
            <person name="Jex A.R."/>
            <person name="Hall R.S."/>
            <person name="Safavi-Hemami H."/>
            <person name="Kaewkong W."/>
            <person name="Bertrand D."/>
            <person name="Gao S."/>
            <person name="Seet Q."/>
            <person name="Wongkham S."/>
            <person name="Teh B.T."/>
            <person name="Wongkham C."/>
            <person name="Intapan P.M."/>
            <person name="Maleewong W."/>
            <person name="Yang X."/>
            <person name="Hu M."/>
            <person name="Wang Z."/>
            <person name="Hofmann A."/>
            <person name="Sternberg P.W."/>
            <person name="Tan P."/>
            <person name="Wang J."/>
            <person name="Gasser R.B."/>
        </authorList>
    </citation>
    <scope>NUCLEOTIDE SEQUENCE [LARGE SCALE GENOMIC DNA]</scope>
</reference>
<protein>
    <recommendedName>
        <fullName evidence="28">Ligand-gated ion channel</fullName>
    </recommendedName>
</protein>
<accession>A0A074Z757</accession>
<evidence type="ECO:0000256" key="19">
    <source>
        <dbReference type="ARBA" id="ARBA00034430"/>
    </source>
</evidence>
<keyword evidence="6" id="KW-0862">Zinc</keyword>
<dbReference type="Pfam" id="PF10613">
    <property type="entry name" value="Lig_chan-Glu_bd"/>
    <property type="match status" value="1"/>
</dbReference>
<evidence type="ECO:0000256" key="8">
    <source>
        <dbReference type="ARBA" id="ARBA00022842"/>
    </source>
</evidence>
<dbReference type="Pfam" id="PF00060">
    <property type="entry name" value="Lig_chan"/>
    <property type="match status" value="1"/>
</dbReference>
<comment type="subcellular location">
    <subcellularLocation>
        <location evidence="18">Synaptic cell membrane</location>
        <topology evidence="18">Multi-pass membrane protein</topology>
    </subcellularLocation>
</comment>
<evidence type="ECO:0000256" key="23">
    <source>
        <dbReference type="SAM" id="Phobius"/>
    </source>
</evidence>
<evidence type="ECO:0008006" key="28">
    <source>
        <dbReference type="Google" id="ProtNLM"/>
    </source>
</evidence>
<feature type="domain" description="Ionotropic glutamate receptor C-terminal" evidence="24">
    <location>
        <begin position="51"/>
        <end position="625"/>
    </location>
</feature>
<evidence type="ECO:0000256" key="1">
    <source>
        <dbReference type="ARBA" id="ARBA00022448"/>
    </source>
</evidence>
<keyword evidence="17" id="KW-0407">Ion channel</keyword>
<dbReference type="CTD" id="20328890"/>
<feature type="transmembrane region" description="Helical" evidence="23">
    <location>
        <begin position="428"/>
        <end position="447"/>
    </location>
</feature>
<proteinExistence type="predicted"/>
<keyword evidence="1" id="KW-0813">Transport</keyword>
<dbReference type="Gene3D" id="3.40.190.10">
    <property type="entry name" value="Periplasmic binding protein-like II"/>
    <property type="match status" value="3"/>
</dbReference>
<dbReference type="InterPro" id="IPR015683">
    <property type="entry name" value="Ionotropic_Glu_rcpt"/>
</dbReference>
<organism evidence="26 27">
    <name type="scientific">Opisthorchis viverrini</name>
    <name type="common">Southeast Asian liver fluke</name>
    <dbReference type="NCBI Taxonomy" id="6198"/>
    <lineage>
        <taxon>Eukaryota</taxon>
        <taxon>Metazoa</taxon>
        <taxon>Spiralia</taxon>
        <taxon>Lophotrochozoa</taxon>
        <taxon>Platyhelminthes</taxon>
        <taxon>Trematoda</taxon>
        <taxon>Digenea</taxon>
        <taxon>Opisthorchiida</taxon>
        <taxon>Opisthorchiata</taxon>
        <taxon>Opisthorchiidae</taxon>
        <taxon>Opisthorchis</taxon>
    </lineage>
</organism>
<evidence type="ECO:0000256" key="16">
    <source>
        <dbReference type="ARBA" id="ARBA00023286"/>
    </source>
</evidence>
<keyword evidence="27" id="KW-1185">Reference proteome</keyword>
<feature type="binding site" evidence="21">
    <location>
        <position position="559"/>
    </location>
    <ligand>
        <name>L-glutamate</name>
        <dbReference type="ChEBI" id="CHEBI:29985"/>
    </ligand>
</feature>
<evidence type="ECO:0000256" key="13">
    <source>
        <dbReference type="ARBA" id="ARBA00023157"/>
    </source>
</evidence>
<dbReference type="EMBL" id="KL596868">
    <property type="protein sequence ID" value="KER23021.1"/>
    <property type="molecule type" value="Genomic_DNA"/>
</dbReference>
<keyword evidence="16" id="KW-1071">Ligand-gated ion channel</keyword>
<evidence type="ECO:0000256" key="4">
    <source>
        <dbReference type="ARBA" id="ARBA00022723"/>
    </source>
</evidence>
<feature type="transmembrane region" description="Helical" evidence="23">
    <location>
        <begin position="459"/>
        <end position="483"/>
    </location>
</feature>
<feature type="site" description="Interaction with the cone snail toxin Con-ikot-ikot" evidence="22">
    <location>
        <position position="523"/>
    </location>
</feature>
<evidence type="ECO:0000256" key="21">
    <source>
        <dbReference type="PIRSR" id="PIRSR601508-1"/>
    </source>
</evidence>
<keyword evidence="15" id="KW-0325">Glycoprotein</keyword>
<keyword evidence="11" id="KW-0406">Ion transport</keyword>
<evidence type="ECO:0000259" key="24">
    <source>
        <dbReference type="SMART" id="SM00079"/>
    </source>
</evidence>
<evidence type="ECO:0000256" key="20">
    <source>
        <dbReference type="ARBA" id="ARBA00036634"/>
    </source>
</evidence>
<keyword evidence="9 23" id="KW-1133">Transmembrane helix</keyword>
<evidence type="ECO:0000313" key="26">
    <source>
        <dbReference type="EMBL" id="KER23021.1"/>
    </source>
</evidence>
<dbReference type="Proteomes" id="UP000054324">
    <property type="component" value="Unassembled WGS sequence"/>
</dbReference>
<feature type="non-terminal residue" evidence="26">
    <location>
        <position position="727"/>
    </location>
</feature>
<evidence type="ECO:0000256" key="9">
    <source>
        <dbReference type="ARBA" id="ARBA00022989"/>
    </source>
</evidence>
<dbReference type="InterPro" id="IPR019594">
    <property type="entry name" value="Glu/Gly-bd"/>
</dbReference>
<keyword evidence="4" id="KW-0479">Metal-binding</keyword>
<dbReference type="FunFam" id="3.40.190.10:FF:000009">
    <property type="entry name" value="Putative glutamate receptor ionotropic NMDA 2B"/>
    <property type="match status" value="1"/>
</dbReference>
<evidence type="ECO:0000256" key="12">
    <source>
        <dbReference type="ARBA" id="ARBA00023136"/>
    </source>
</evidence>
<dbReference type="PANTHER" id="PTHR18966">
    <property type="entry name" value="IONOTROPIC GLUTAMATE RECEPTOR"/>
    <property type="match status" value="1"/>
</dbReference>
<dbReference type="PRINTS" id="PR00177">
    <property type="entry name" value="NMDARECEPTOR"/>
</dbReference>